<accession>A0A8J7PJH1</accession>
<gene>
    <name evidence="2" type="ORF">J0M35_19195</name>
</gene>
<proteinExistence type="predicted"/>
<comment type="caution">
    <text evidence="2">The sequence shown here is derived from an EMBL/GenBank/DDBJ whole genome shotgun (WGS) entry which is preliminary data.</text>
</comment>
<evidence type="ECO:0000256" key="1">
    <source>
        <dbReference type="SAM" id="MobiDB-lite"/>
    </source>
</evidence>
<name>A0A8J7PJH1_9BACT</name>
<protein>
    <submittedName>
        <fullName evidence="2">Uncharacterized protein</fullName>
    </submittedName>
</protein>
<evidence type="ECO:0000313" key="2">
    <source>
        <dbReference type="EMBL" id="MBN8662502.1"/>
    </source>
</evidence>
<dbReference type="EMBL" id="JAFLCK010000040">
    <property type="protein sequence ID" value="MBN8662502.1"/>
    <property type="molecule type" value="Genomic_DNA"/>
</dbReference>
<dbReference type="AlphaFoldDB" id="A0A8J7PJH1"/>
<feature type="region of interest" description="Disordered" evidence="1">
    <location>
        <begin position="60"/>
        <end position="83"/>
    </location>
</feature>
<reference evidence="2" key="1">
    <citation type="submission" date="2021-02" db="EMBL/GenBank/DDBJ databases">
        <title>Genome-Resolved Metagenomics of a Microbial Community Performing Photosynthetic Biological Nutrient Removal.</title>
        <authorList>
            <person name="Mcdaniel E.A."/>
        </authorList>
    </citation>
    <scope>NUCLEOTIDE SEQUENCE</scope>
    <source>
        <strain evidence="2">UWPOB_OBS1</strain>
    </source>
</reference>
<dbReference type="Proteomes" id="UP000664277">
    <property type="component" value="Unassembled WGS sequence"/>
</dbReference>
<sequence length="83" mass="9453">MTQLNLQDWFKKLQSCKTRSEVFAVLDQFRPLPWADEERAQMAKLYIRLLDHLPDDSGAVAATAGGAQEDKPANDGPVWYEKM</sequence>
<evidence type="ECO:0000313" key="3">
    <source>
        <dbReference type="Proteomes" id="UP000664277"/>
    </source>
</evidence>
<organism evidence="2 3">
    <name type="scientific">Candidatus Obscuribacter phosphatis</name>
    <dbReference type="NCBI Taxonomy" id="1906157"/>
    <lineage>
        <taxon>Bacteria</taxon>
        <taxon>Bacillati</taxon>
        <taxon>Candidatus Melainabacteria</taxon>
        <taxon>Candidatus Obscuribacterales</taxon>
        <taxon>Candidatus Obscuribacteraceae</taxon>
        <taxon>Candidatus Obscuribacter</taxon>
    </lineage>
</organism>